<evidence type="ECO:0000313" key="1">
    <source>
        <dbReference type="EMBL" id="VYS89025.1"/>
    </source>
</evidence>
<reference evidence="1" key="1">
    <citation type="submission" date="2019-11" db="EMBL/GenBank/DDBJ databases">
        <authorList>
            <person name="Feng L."/>
        </authorList>
    </citation>
    <scope>NUCLEOTIDE SEQUENCE</scope>
    <source>
        <strain evidence="1">BgluceraseaLFYP119</strain>
    </source>
</reference>
<dbReference type="RefSeq" id="WP_156353350.1">
    <property type="nucleotide sequence ID" value="NZ_CACRST010000010.1"/>
</dbReference>
<proteinExistence type="predicted"/>
<dbReference type="AlphaFoldDB" id="A0A6N2SB75"/>
<gene>
    <name evidence="1" type="ORF">BGLFYP119_00992</name>
</gene>
<sequence length="110" mass="12552">MDQEQISQTTLDQMVSNDKSQMLKAAVPYLPPKGQQILSLYAKIQELKNTMELFSDKRPSMEICTAPAADPMEMLQEIRRFSYGDSARNLDQLTNMLAFVEMLKIMNESS</sequence>
<organism evidence="1">
    <name type="scientific">Blautia glucerasea</name>
    <dbReference type="NCBI Taxonomy" id="536633"/>
    <lineage>
        <taxon>Bacteria</taxon>
        <taxon>Bacillati</taxon>
        <taxon>Bacillota</taxon>
        <taxon>Clostridia</taxon>
        <taxon>Lachnospirales</taxon>
        <taxon>Lachnospiraceae</taxon>
        <taxon>Blautia</taxon>
    </lineage>
</organism>
<protein>
    <submittedName>
        <fullName evidence="1">Uncharacterized protein</fullName>
    </submittedName>
</protein>
<accession>A0A6N2SB75</accession>
<dbReference type="EMBL" id="CACRST010000010">
    <property type="protein sequence ID" value="VYS89025.1"/>
    <property type="molecule type" value="Genomic_DNA"/>
</dbReference>
<name>A0A6N2SB75_9FIRM</name>